<organism evidence="1 2">
    <name type="scientific">Peronosclerospora sorghi</name>
    <dbReference type="NCBI Taxonomy" id="230839"/>
    <lineage>
        <taxon>Eukaryota</taxon>
        <taxon>Sar</taxon>
        <taxon>Stramenopiles</taxon>
        <taxon>Oomycota</taxon>
        <taxon>Peronosporomycetes</taxon>
        <taxon>Peronosporales</taxon>
        <taxon>Peronosporaceae</taxon>
        <taxon>Peronosclerospora</taxon>
    </lineage>
</organism>
<evidence type="ECO:0000313" key="2">
    <source>
        <dbReference type="Proteomes" id="UP001163321"/>
    </source>
</evidence>
<dbReference type="EMBL" id="CM047581">
    <property type="protein sequence ID" value="KAI9916527.1"/>
    <property type="molecule type" value="Genomic_DNA"/>
</dbReference>
<protein>
    <submittedName>
        <fullName evidence="1">Uncharacterized protein</fullName>
    </submittedName>
</protein>
<name>A0ACC0WDP1_9STRA</name>
<proteinExistence type="predicted"/>
<keyword evidence="2" id="KW-1185">Reference proteome</keyword>
<dbReference type="Proteomes" id="UP001163321">
    <property type="component" value="Chromosome 2"/>
</dbReference>
<comment type="caution">
    <text evidence="1">The sequence shown here is derived from an EMBL/GenBank/DDBJ whole genome shotgun (WGS) entry which is preliminary data.</text>
</comment>
<sequence length="256" mass="28332">MVSCHVHPFASGTKRLTVSCRRRNPTETSKFSVGCGGAMKAAYVDITSTTGKKYQRAPTGALTSDVNAQSFFPSGHIVLNGTKRGGLWGWDLRSRRRIFEWDRATNASEPTGSILDIHVLRDGRRAVLERSNGELRLVDLRRTLCPVVEFVPGVPKRYLPHLRCAIDTNESVVVAGGDVQHPRTIQSFDLRHGRLVASIDVQSAHGVETPSSTLVQQVQFMSGPDGSYYDDMPGIWAIARNELFVCTGRRPDRVKE</sequence>
<accession>A0ACC0WDP1</accession>
<evidence type="ECO:0000313" key="1">
    <source>
        <dbReference type="EMBL" id="KAI9916527.1"/>
    </source>
</evidence>
<gene>
    <name evidence="1" type="ORF">PsorP6_016865</name>
</gene>
<reference evidence="1 2" key="1">
    <citation type="journal article" date="2022" name="bioRxiv">
        <title>The genome of the oomycete Peronosclerospora sorghi, a cosmopolitan pathogen of maize and sorghum, is inflated with dispersed pseudogenes.</title>
        <authorList>
            <person name="Fletcher K."/>
            <person name="Martin F."/>
            <person name="Isakeit T."/>
            <person name="Cavanaugh K."/>
            <person name="Magill C."/>
            <person name="Michelmore R."/>
        </authorList>
    </citation>
    <scope>NUCLEOTIDE SEQUENCE [LARGE SCALE GENOMIC DNA]</scope>
    <source>
        <strain evidence="1">P6</strain>
    </source>
</reference>